<feature type="domain" description="Aminoglycoside phosphotransferase" evidence="2">
    <location>
        <begin position="663"/>
        <end position="747"/>
    </location>
</feature>
<dbReference type="InterPro" id="IPR011009">
    <property type="entry name" value="Kinase-like_dom_sf"/>
</dbReference>
<dbReference type="SUPFAM" id="SSF56112">
    <property type="entry name" value="Protein kinase-like (PK-like)"/>
    <property type="match status" value="2"/>
</dbReference>
<gene>
    <name evidence="3" type="ORF">JOF44_002742</name>
</gene>
<dbReference type="Proteomes" id="UP000698222">
    <property type="component" value="Unassembled WGS sequence"/>
</dbReference>
<protein>
    <submittedName>
        <fullName evidence="3">Aminoglycoside phosphotransferase (APT) family kinase protein</fullName>
    </submittedName>
</protein>
<dbReference type="Gene3D" id="3.90.1200.10">
    <property type="match status" value="2"/>
</dbReference>
<dbReference type="Pfam" id="PF01636">
    <property type="entry name" value="APH"/>
    <property type="match status" value="2"/>
</dbReference>
<feature type="region of interest" description="Disordered" evidence="1">
    <location>
        <begin position="489"/>
        <end position="511"/>
    </location>
</feature>
<keyword evidence="4" id="KW-1185">Reference proteome</keyword>
<keyword evidence="3" id="KW-0418">Kinase</keyword>
<comment type="caution">
    <text evidence="3">The sequence shown here is derived from an EMBL/GenBank/DDBJ whole genome shotgun (WGS) entry which is preliminary data.</text>
</comment>
<name>A0ABS4YM14_9MICO</name>
<proteinExistence type="predicted"/>
<reference evidence="3 4" key="1">
    <citation type="submission" date="2021-03" db="EMBL/GenBank/DDBJ databases">
        <title>Sequencing the genomes of 1000 actinobacteria strains.</title>
        <authorList>
            <person name="Klenk H.-P."/>
        </authorList>
    </citation>
    <scope>NUCLEOTIDE SEQUENCE [LARGE SCALE GENOMIC DNA]</scope>
    <source>
        <strain evidence="3 4">DSM 14564</strain>
    </source>
</reference>
<evidence type="ECO:0000256" key="1">
    <source>
        <dbReference type="SAM" id="MobiDB-lite"/>
    </source>
</evidence>
<feature type="region of interest" description="Disordered" evidence="1">
    <location>
        <begin position="810"/>
        <end position="855"/>
    </location>
</feature>
<feature type="compositionally biased region" description="Pro residues" evidence="1">
    <location>
        <begin position="814"/>
        <end position="827"/>
    </location>
</feature>
<keyword evidence="3" id="KW-0808">Transferase</keyword>
<accession>A0ABS4YM14</accession>
<sequence>MTPVDATTVFDPAAQLAAYADLPGARTLLDADALGDVHGHALALSRARVKPGASALVSHHRTASAESGPAAAPGRVLADVGWTLLVASRHKRDGALRRAARSGAPLLQHDSPGDGPYLLSGGLEADPRIGRRVHRVLRWLGATGAVGPAGSTAASSLRVLSFNPARHAVLHLPGTQQVLRLAARPLDDILDVTRSWLALGVPTLQQRAWHGKSSVLIGEHWGDGDLAHHSRDDRAMPAAAATGAALARLHGAALAGDDLPAARLGTAVPDVLDPIATLLPSSAGVAQHLARQLRDRLPERPRQGLIHGDLSPDQVLMSLGPAADPSSPQIRIVDLDRSGRGPLGADLGSWLASCLVAGTEDLAHAFLDGYAREGHLPTDEELAVWTARALLAAATDPIRRFHPDWPTAVVRRLELAEQILAAPETLPFPVATGHVVPSASSGQRAAHGTGAATASSCAPLVPARVLADGTVWEVARAWPDDGRGLPLELRADDGPSGGRGLRGARLDPTTGSATVFAPGTDPRLPGLARRLAADPDASVVSHRPGKRAVVRIGAPGDPAGERYVKIVRPGRAGRIHDALTRTSSFDGPFRLQREVAADEESSTTAALTGTTLHEELSLADGTWRRAWRDTLLAWAEALAAAPAEPRDGTIHGPAEEIAVLETWRRRAADVDPAGAAMRERATGAARRELSRLETPAQPSLIHRDLHDKQILHAPGLAPGLLDVDTTALGDPALDLANLRAHAGWRELQEIWSPEHARVVREEIDAAALRGRIPAATLAAYEAGTLARLACVYAFRPRWRVLARSLAAELVPGTDPSPPDPAGPPSTPGRPSTALGDRPTLPSDPSTTPDERTVTS</sequence>
<feature type="compositionally biased region" description="Low complexity" evidence="1">
    <location>
        <begin position="828"/>
        <end position="847"/>
    </location>
</feature>
<evidence type="ECO:0000313" key="3">
    <source>
        <dbReference type="EMBL" id="MBP2409839.1"/>
    </source>
</evidence>
<dbReference type="InterPro" id="IPR002575">
    <property type="entry name" value="Aminoglycoside_PTrfase"/>
</dbReference>
<dbReference type="GO" id="GO:0016301">
    <property type="term" value="F:kinase activity"/>
    <property type="evidence" value="ECO:0007669"/>
    <property type="project" value="UniProtKB-KW"/>
</dbReference>
<feature type="domain" description="Aminoglycoside phosphotransferase" evidence="2">
    <location>
        <begin position="218"/>
        <end position="373"/>
    </location>
</feature>
<dbReference type="EMBL" id="JAGIOC010000001">
    <property type="protein sequence ID" value="MBP2409839.1"/>
    <property type="molecule type" value="Genomic_DNA"/>
</dbReference>
<organism evidence="3 4">
    <name type="scientific">Brachybacterium fresconis</name>
    <dbReference type="NCBI Taxonomy" id="173363"/>
    <lineage>
        <taxon>Bacteria</taxon>
        <taxon>Bacillati</taxon>
        <taxon>Actinomycetota</taxon>
        <taxon>Actinomycetes</taxon>
        <taxon>Micrococcales</taxon>
        <taxon>Dermabacteraceae</taxon>
        <taxon>Brachybacterium</taxon>
    </lineage>
</organism>
<evidence type="ECO:0000259" key="2">
    <source>
        <dbReference type="Pfam" id="PF01636"/>
    </source>
</evidence>
<dbReference type="RefSeq" id="WP_209892514.1">
    <property type="nucleotide sequence ID" value="NZ_BAAAJV010000025.1"/>
</dbReference>
<evidence type="ECO:0000313" key="4">
    <source>
        <dbReference type="Proteomes" id="UP000698222"/>
    </source>
</evidence>